<protein>
    <recommendedName>
        <fullName evidence="2">DUF7918 domain-containing protein</fullName>
    </recommendedName>
</protein>
<evidence type="ECO:0000313" key="3">
    <source>
        <dbReference type="EMBL" id="KAJ8066197.1"/>
    </source>
</evidence>
<dbReference type="OrthoDB" id="3364132at2759"/>
<evidence type="ECO:0000256" key="1">
    <source>
        <dbReference type="SAM" id="MobiDB-lite"/>
    </source>
</evidence>
<gene>
    <name evidence="3" type="ORF">OCU04_005283</name>
</gene>
<keyword evidence="4" id="KW-1185">Reference proteome</keyword>
<feature type="compositionally biased region" description="Basic and acidic residues" evidence="1">
    <location>
        <begin position="172"/>
        <end position="183"/>
    </location>
</feature>
<comment type="caution">
    <text evidence="3">The sequence shown here is derived from an EMBL/GenBank/DDBJ whole genome shotgun (WGS) entry which is preliminary data.</text>
</comment>
<dbReference type="Pfam" id="PF25534">
    <property type="entry name" value="DUF7918"/>
    <property type="match status" value="1"/>
</dbReference>
<name>A0A9X0DLN3_9HELO</name>
<accession>A0A9X0DLN3</accession>
<evidence type="ECO:0000313" key="4">
    <source>
        <dbReference type="Proteomes" id="UP001152300"/>
    </source>
</evidence>
<dbReference type="PANTHER" id="PTHR36223">
    <property type="entry name" value="BETA-LACTAMASE-TYPE TRANSPEPTIDASE FOLD DOMAIN CONTAINING PROTEIN"/>
    <property type="match status" value="1"/>
</dbReference>
<dbReference type="AlphaFoldDB" id="A0A9X0DLN3"/>
<sequence>MEVGGIVTESENGQTLVKPFIFSNIITSVDDSKLASIKEDSDRLSVVGEIMVKVYRKMHEKALKGQAMSHGTTLGVPQAVMKKKRYTSRYLDGEDYPIAIYRFKYRSKRSLQSLLILERTPELSPFPSPSPIPNGASGASGSFNLDSLDATQKAKLQEFLGNLMGTGTQSNGERKIKREREEGGSGPKASKRSRKGKRVEIDLTGDDSD</sequence>
<feature type="region of interest" description="Disordered" evidence="1">
    <location>
        <begin position="122"/>
        <end position="144"/>
    </location>
</feature>
<feature type="region of interest" description="Disordered" evidence="1">
    <location>
        <begin position="159"/>
        <end position="209"/>
    </location>
</feature>
<reference evidence="3" key="1">
    <citation type="submission" date="2022-11" db="EMBL/GenBank/DDBJ databases">
        <title>Genome Resource of Sclerotinia nivalis Strain SnTB1, a Plant Pathogen Isolated from American Ginseng.</title>
        <authorList>
            <person name="Fan S."/>
        </authorList>
    </citation>
    <scope>NUCLEOTIDE SEQUENCE</scope>
    <source>
        <strain evidence="3">SnTB1</strain>
    </source>
</reference>
<organism evidence="3 4">
    <name type="scientific">Sclerotinia nivalis</name>
    <dbReference type="NCBI Taxonomy" id="352851"/>
    <lineage>
        <taxon>Eukaryota</taxon>
        <taxon>Fungi</taxon>
        <taxon>Dikarya</taxon>
        <taxon>Ascomycota</taxon>
        <taxon>Pezizomycotina</taxon>
        <taxon>Leotiomycetes</taxon>
        <taxon>Helotiales</taxon>
        <taxon>Sclerotiniaceae</taxon>
        <taxon>Sclerotinia</taxon>
    </lineage>
</organism>
<evidence type="ECO:0000259" key="2">
    <source>
        <dbReference type="Pfam" id="PF25534"/>
    </source>
</evidence>
<dbReference type="Proteomes" id="UP001152300">
    <property type="component" value="Unassembled WGS sequence"/>
</dbReference>
<proteinExistence type="predicted"/>
<dbReference type="PANTHER" id="PTHR36223:SF1">
    <property type="entry name" value="TRANSCRIPTION ELONGATION FACTOR EAF N-TERMINAL DOMAIN-CONTAINING PROTEIN"/>
    <property type="match status" value="1"/>
</dbReference>
<dbReference type="InterPro" id="IPR057678">
    <property type="entry name" value="DUF7918"/>
</dbReference>
<dbReference type="EMBL" id="JAPEIS010000005">
    <property type="protein sequence ID" value="KAJ8066197.1"/>
    <property type="molecule type" value="Genomic_DNA"/>
</dbReference>
<feature type="domain" description="DUF7918" evidence="2">
    <location>
        <begin position="57"/>
        <end position="120"/>
    </location>
</feature>